<dbReference type="EMBL" id="JAFJYH010000123">
    <property type="protein sequence ID" value="KAG4418642.1"/>
    <property type="molecule type" value="Genomic_DNA"/>
</dbReference>
<reference evidence="3" key="1">
    <citation type="submission" date="2021-02" db="EMBL/GenBank/DDBJ databases">
        <title>Genome sequence Cadophora malorum strain M34.</title>
        <authorList>
            <person name="Stefanovic E."/>
            <person name="Vu D."/>
            <person name="Scully C."/>
            <person name="Dijksterhuis J."/>
            <person name="Roader J."/>
            <person name="Houbraken J."/>
        </authorList>
    </citation>
    <scope>NUCLEOTIDE SEQUENCE</scope>
    <source>
        <strain evidence="3">M34</strain>
    </source>
</reference>
<keyword evidence="2" id="KW-0812">Transmembrane</keyword>
<comment type="caution">
    <text evidence="3">The sequence shown here is derived from an EMBL/GenBank/DDBJ whole genome shotgun (WGS) entry which is preliminary data.</text>
</comment>
<evidence type="ECO:0000256" key="1">
    <source>
        <dbReference type="SAM" id="MobiDB-lite"/>
    </source>
</evidence>
<gene>
    <name evidence="3" type="ORF">IFR04_008178</name>
</gene>
<protein>
    <submittedName>
        <fullName evidence="3">Uncharacterized protein</fullName>
    </submittedName>
</protein>
<keyword evidence="4" id="KW-1185">Reference proteome</keyword>
<dbReference type="AlphaFoldDB" id="A0A8H7TFD9"/>
<feature type="compositionally biased region" description="Basic and acidic residues" evidence="1">
    <location>
        <begin position="10"/>
        <end position="20"/>
    </location>
</feature>
<evidence type="ECO:0000313" key="4">
    <source>
        <dbReference type="Proteomes" id="UP000664132"/>
    </source>
</evidence>
<organism evidence="3 4">
    <name type="scientific">Cadophora malorum</name>
    <dbReference type="NCBI Taxonomy" id="108018"/>
    <lineage>
        <taxon>Eukaryota</taxon>
        <taxon>Fungi</taxon>
        <taxon>Dikarya</taxon>
        <taxon>Ascomycota</taxon>
        <taxon>Pezizomycotina</taxon>
        <taxon>Leotiomycetes</taxon>
        <taxon>Helotiales</taxon>
        <taxon>Ploettnerulaceae</taxon>
        <taxon>Cadophora</taxon>
    </lineage>
</organism>
<keyword evidence="2" id="KW-0472">Membrane</keyword>
<keyword evidence="2" id="KW-1133">Transmembrane helix</keyword>
<proteinExistence type="predicted"/>
<accession>A0A8H7TFD9</accession>
<name>A0A8H7TFD9_9HELO</name>
<dbReference type="Proteomes" id="UP000664132">
    <property type="component" value="Unassembled WGS sequence"/>
</dbReference>
<evidence type="ECO:0000256" key="2">
    <source>
        <dbReference type="SAM" id="Phobius"/>
    </source>
</evidence>
<evidence type="ECO:0000313" key="3">
    <source>
        <dbReference type="EMBL" id="KAG4418642.1"/>
    </source>
</evidence>
<feature type="transmembrane region" description="Helical" evidence="2">
    <location>
        <begin position="49"/>
        <end position="73"/>
    </location>
</feature>
<feature type="region of interest" description="Disordered" evidence="1">
    <location>
        <begin position="1"/>
        <end position="23"/>
    </location>
</feature>
<sequence>MASTLTSSVDLEKGLPHDDPPESLSVEQNLLLRILYFESEAKIQVVRSLAYFMAGIVFGLFLSIATDLVYLYIYRNPLTPSLKPSLS</sequence>